<name>A0A6S6TT69_9BACT</name>
<protein>
    <recommendedName>
        <fullName evidence="2">Lipoprotein</fullName>
    </recommendedName>
</protein>
<organism evidence="1">
    <name type="scientific">uncultured Sulfurovum sp</name>
    <dbReference type="NCBI Taxonomy" id="269237"/>
    <lineage>
        <taxon>Bacteria</taxon>
        <taxon>Pseudomonadati</taxon>
        <taxon>Campylobacterota</taxon>
        <taxon>Epsilonproteobacteria</taxon>
        <taxon>Campylobacterales</taxon>
        <taxon>Sulfurovaceae</taxon>
        <taxon>Sulfurovum</taxon>
        <taxon>environmental samples</taxon>
    </lineage>
</organism>
<proteinExistence type="predicted"/>
<evidence type="ECO:0008006" key="2">
    <source>
        <dbReference type="Google" id="ProtNLM"/>
    </source>
</evidence>
<evidence type="ECO:0000313" key="1">
    <source>
        <dbReference type="EMBL" id="CAA6822535.1"/>
    </source>
</evidence>
<dbReference type="PROSITE" id="PS51257">
    <property type="entry name" value="PROKAR_LIPOPROTEIN"/>
    <property type="match status" value="1"/>
</dbReference>
<reference evidence="1" key="1">
    <citation type="submission" date="2020-01" db="EMBL/GenBank/DDBJ databases">
        <authorList>
            <person name="Meier V. D."/>
            <person name="Meier V D."/>
        </authorList>
    </citation>
    <scope>NUCLEOTIDE SEQUENCE</scope>
    <source>
        <strain evidence="1">HLG_WM_MAG_05</strain>
    </source>
</reference>
<gene>
    <name evidence="1" type="ORF">HELGO_WM5714</name>
</gene>
<sequence length="139" mass="15136">MKTYLLTPFVSLIFIACGGGSDETSSKTAMTSMINPSMKTLNMSVNNMGHTIEEKFNNYLIKVGTSVVLDDAQETSKSTIAVYGTINNLPTNALLKLNTNYLNSDIRVLVFENNQLVGQSALFTVSSTNPINFGEITIK</sequence>
<dbReference type="EMBL" id="CACVAU010000064">
    <property type="protein sequence ID" value="CAA6822535.1"/>
    <property type="molecule type" value="Genomic_DNA"/>
</dbReference>
<accession>A0A6S6TT69</accession>
<dbReference type="AlphaFoldDB" id="A0A6S6TT69"/>